<protein>
    <recommendedName>
        <fullName evidence="4">HTH marR-type domain-containing protein</fullName>
    </recommendedName>
</protein>
<dbReference type="SUPFAM" id="SSF46785">
    <property type="entry name" value="Winged helix' DNA-binding domain"/>
    <property type="match status" value="1"/>
</dbReference>
<dbReference type="PROSITE" id="PS01117">
    <property type="entry name" value="HTH_MARR_1"/>
    <property type="match status" value="1"/>
</dbReference>
<evidence type="ECO:0000313" key="5">
    <source>
        <dbReference type="EMBL" id="GAA1964448.1"/>
    </source>
</evidence>
<dbReference type="InterPro" id="IPR039422">
    <property type="entry name" value="MarR/SlyA-like"/>
</dbReference>
<keyword evidence="6" id="KW-1185">Reference proteome</keyword>
<organism evidence="5 6">
    <name type="scientific">Agromyces allii</name>
    <dbReference type="NCBI Taxonomy" id="393607"/>
    <lineage>
        <taxon>Bacteria</taxon>
        <taxon>Bacillati</taxon>
        <taxon>Actinomycetota</taxon>
        <taxon>Actinomycetes</taxon>
        <taxon>Micrococcales</taxon>
        <taxon>Microbacteriaceae</taxon>
        <taxon>Agromyces</taxon>
    </lineage>
</organism>
<comment type="caution">
    <text evidence="5">The sequence shown here is derived from an EMBL/GenBank/DDBJ whole genome shotgun (WGS) entry which is preliminary data.</text>
</comment>
<dbReference type="Proteomes" id="UP001499954">
    <property type="component" value="Unassembled WGS sequence"/>
</dbReference>
<gene>
    <name evidence="5" type="ORF">GCM10009717_34060</name>
</gene>
<sequence length="170" mass="18944">MTLVTEASDQTDSGESIELIDAIDSTADQATASAIAEVEEQLSMLFNRVRTVWKEAAQQIHPDLQPAAYKLLSSITRLGTTNAHVLAEMYEMDKSVVSRQIRVLEEFGLVETRADEHDGRVRVLVATPKAIERVQSVRDANQQRLRDVLTGRPEAELRRFADLLRSIGNA</sequence>
<proteinExistence type="predicted"/>
<evidence type="ECO:0000256" key="3">
    <source>
        <dbReference type="ARBA" id="ARBA00023163"/>
    </source>
</evidence>
<dbReference type="PANTHER" id="PTHR33164">
    <property type="entry name" value="TRANSCRIPTIONAL REGULATOR, MARR FAMILY"/>
    <property type="match status" value="1"/>
</dbReference>
<dbReference type="InterPro" id="IPR000835">
    <property type="entry name" value="HTH_MarR-typ"/>
</dbReference>
<dbReference type="PANTHER" id="PTHR33164:SF57">
    <property type="entry name" value="MARR-FAMILY TRANSCRIPTIONAL REGULATOR"/>
    <property type="match status" value="1"/>
</dbReference>
<dbReference type="InterPro" id="IPR023187">
    <property type="entry name" value="Tscrpt_reg_MarR-type_CS"/>
</dbReference>
<dbReference type="SMART" id="SM00347">
    <property type="entry name" value="HTH_MARR"/>
    <property type="match status" value="1"/>
</dbReference>
<dbReference type="Pfam" id="PF12802">
    <property type="entry name" value="MarR_2"/>
    <property type="match status" value="1"/>
</dbReference>
<evidence type="ECO:0000256" key="1">
    <source>
        <dbReference type="ARBA" id="ARBA00023015"/>
    </source>
</evidence>
<keyword evidence="3" id="KW-0804">Transcription</keyword>
<keyword evidence="1" id="KW-0805">Transcription regulation</keyword>
<keyword evidence="2" id="KW-0238">DNA-binding</keyword>
<dbReference type="EMBL" id="BAAAMK010000010">
    <property type="protein sequence ID" value="GAA1964448.1"/>
    <property type="molecule type" value="Genomic_DNA"/>
</dbReference>
<evidence type="ECO:0000259" key="4">
    <source>
        <dbReference type="PROSITE" id="PS50995"/>
    </source>
</evidence>
<evidence type="ECO:0000313" key="6">
    <source>
        <dbReference type="Proteomes" id="UP001499954"/>
    </source>
</evidence>
<feature type="domain" description="HTH marR-type" evidence="4">
    <location>
        <begin position="35"/>
        <end position="169"/>
    </location>
</feature>
<evidence type="ECO:0000256" key="2">
    <source>
        <dbReference type="ARBA" id="ARBA00023125"/>
    </source>
</evidence>
<accession>A0ABP5CJM6</accession>
<dbReference type="PROSITE" id="PS50995">
    <property type="entry name" value="HTH_MARR_2"/>
    <property type="match status" value="1"/>
</dbReference>
<name>A0ABP5CJM6_9MICO</name>
<reference evidence="6" key="1">
    <citation type="journal article" date="2019" name="Int. J. Syst. Evol. Microbiol.">
        <title>The Global Catalogue of Microorganisms (GCM) 10K type strain sequencing project: providing services to taxonomists for standard genome sequencing and annotation.</title>
        <authorList>
            <consortium name="The Broad Institute Genomics Platform"/>
            <consortium name="The Broad Institute Genome Sequencing Center for Infectious Disease"/>
            <person name="Wu L."/>
            <person name="Ma J."/>
        </authorList>
    </citation>
    <scope>NUCLEOTIDE SEQUENCE [LARGE SCALE GENOMIC DNA]</scope>
    <source>
        <strain evidence="6">JCM 13584</strain>
    </source>
</reference>
<dbReference type="InterPro" id="IPR036388">
    <property type="entry name" value="WH-like_DNA-bd_sf"/>
</dbReference>
<dbReference type="InterPro" id="IPR036390">
    <property type="entry name" value="WH_DNA-bd_sf"/>
</dbReference>
<dbReference type="Gene3D" id="1.10.10.10">
    <property type="entry name" value="Winged helix-like DNA-binding domain superfamily/Winged helix DNA-binding domain"/>
    <property type="match status" value="1"/>
</dbReference>